<dbReference type="AlphaFoldDB" id="A0A8H3YJD8"/>
<comment type="caution">
    <text evidence="2">The sequence shown here is derived from an EMBL/GenBank/DDBJ whole genome shotgun (WGS) entry which is preliminary data.</text>
</comment>
<protein>
    <submittedName>
        <fullName evidence="2">Uncharacterized protein</fullName>
    </submittedName>
</protein>
<feature type="compositionally biased region" description="Acidic residues" evidence="1">
    <location>
        <begin position="135"/>
        <end position="145"/>
    </location>
</feature>
<evidence type="ECO:0000313" key="2">
    <source>
        <dbReference type="EMBL" id="KAE9962710.1"/>
    </source>
</evidence>
<feature type="region of interest" description="Disordered" evidence="1">
    <location>
        <begin position="64"/>
        <end position="107"/>
    </location>
</feature>
<name>A0A8H3YJD8_VENIN</name>
<dbReference type="Proteomes" id="UP000447873">
    <property type="component" value="Unassembled WGS sequence"/>
</dbReference>
<gene>
    <name evidence="2" type="ORF">EG328_000201</name>
</gene>
<feature type="compositionally biased region" description="Acidic residues" evidence="1">
    <location>
        <begin position="72"/>
        <end position="107"/>
    </location>
</feature>
<organism evidence="2 3">
    <name type="scientific">Venturia inaequalis</name>
    <name type="common">Apple scab fungus</name>
    <dbReference type="NCBI Taxonomy" id="5025"/>
    <lineage>
        <taxon>Eukaryota</taxon>
        <taxon>Fungi</taxon>
        <taxon>Dikarya</taxon>
        <taxon>Ascomycota</taxon>
        <taxon>Pezizomycotina</taxon>
        <taxon>Dothideomycetes</taxon>
        <taxon>Pleosporomycetidae</taxon>
        <taxon>Venturiales</taxon>
        <taxon>Venturiaceae</taxon>
        <taxon>Venturia</taxon>
    </lineage>
</organism>
<dbReference type="EMBL" id="WNWS01001001">
    <property type="protein sequence ID" value="KAE9962710.1"/>
    <property type="molecule type" value="Genomic_DNA"/>
</dbReference>
<feature type="region of interest" description="Disordered" evidence="1">
    <location>
        <begin position="120"/>
        <end position="146"/>
    </location>
</feature>
<feature type="compositionally biased region" description="Polar residues" evidence="1">
    <location>
        <begin position="120"/>
        <end position="131"/>
    </location>
</feature>
<proteinExistence type="predicted"/>
<evidence type="ECO:0000313" key="3">
    <source>
        <dbReference type="Proteomes" id="UP000447873"/>
    </source>
</evidence>
<accession>A0A8H3YJD8</accession>
<reference evidence="2 3" key="1">
    <citation type="submission" date="2018-12" db="EMBL/GenBank/DDBJ databases">
        <title>Venturia inaequalis Genome Resource.</title>
        <authorList>
            <person name="Lichtner F.J."/>
        </authorList>
    </citation>
    <scope>NUCLEOTIDE SEQUENCE [LARGE SCALE GENOMIC DNA]</scope>
    <source>
        <strain evidence="2 3">120213</strain>
    </source>
</reference>
<sequence length="678" mass="77231">MMNLTTPPFEKHIVRGPMDLYVQRRTTPSSGGRGLDTTLVHSVHGESKENGVSRSGWVAINAKARGEGEGGYYEDGDGDEDEDEDEGGYDMDIDFDNPSANEDEYPSEDFEEEIRYYTHQNDSLAHPTTNAPPEEKEEEGEEEELDGHPHHILKIYGSHDHIILTASKTSPLLTPHERTLLTQIKSRKDEATLGFPSGSHSYHAYLGPSILRNATLERLGLFLNGPELEKIKIGVAGYPNRKDWKRIKARTLWRTLYVRAIREREIDTILRDVEKQEKEREEVRVDGERSIGVKSSLFAAYNVQSVEGEEEISWDDLLKAELEMKTDGMSPGERREWLSGVYGARWTWAITEITTEQRLESLSDENNLKVHFTQGKFAEGVVQLGLESRADAMGLLGNGNFTWKNTRSLELQTLRGAKTWEKEMASKTSSTLDLTFTSHSDHALIETGISLELHEHTHRRPRCNKIPKEEYNRDLKEQLQRLGFPTISTCEEADDYARGIFASHTSATAVHLPNTEPFRHLQPGKSVAMQKSDSDLKSAVRKVKDNPGPENREYLRVCKSTRKRLVKLKDMVSFREYLQEITTNSKGLFAMARWEKDFGVMRAPIRMEDLVQDRLVDSGELSREHLEREDNDSDDGYCQIDICTELEAKIDCLHAQFFSSPDPAIHQTSMDETKRQFV</sequence>
<evidence type="ECO:0000256" key="1">
    <source>
        <dbReference type="SAM" id="MobiDB-lite"/>
    </source>
</evidence>